<protein>
    <recommendedName>
        <fullName evidence="3">CcmD family protein</fullName>
    </recommendedName>
</protein>
<dbReference type="EMBL" id="AMCI01005598">
    <property type="protein sequence ID" value="EJW95838.1"/>
    <property type="molecule type" value="Genomic_DNA"/>
</dbReference>
<comment type="caution">
    <text evidence="2">The sequence shown here is derived from an EMBL/GenBank/DDBJ whole genome shotgun (WGS) entry which is preliminary data.</text>
</comment>
<gene>
    <name evidence="2" type="ORF">EVA_16056</name>
</gene>
<evidence type="ECO:0000313" key="2">
    <source>
        <dbReference type="EMBL" id="EJW95838.1"/>
    </source>
</evidence>
<feature type="transmembrane region" description="Helical" evidence="1">
    <location>
        <begin position="6"/>
        <end position="23"/>
    </location>
</feature>
<feature type="non-terminal residue" evidence="2">
    <location>
        <position position="41"/>
    </location>
</feature>
<reference evidence="2" key="1">
    <citation type="journal article" date="2012" name="PLoS ONE">
        <title>Gene sets for utilization of primary and secondary nutrition supplies in the distal gut of endangered iberian lynx.</title>
        <authorList>
            <person name="Alcaide M."/>
            <person name="Messina E."/>
            <person name="Richter M."/>
            <person name="Bargiela R."/>
            <person name="Peplies J."/>
            <person name="Huws S.A."/>
            <person name="Newbold C.J."/>
            <person name="Golyshin P.N."/>
            <person name="Simon M.A."/>
            <person name="Lopez G."/>
            <person name="Yakimov M.M."/>
            <person name="Ferrer M."/>
        </authorList>
    </citation>
    <scope>NUCLEOTIDE SEQUENCE</scope>
</reference>
<proteinExistence type="predicted"/>
<name>J9FN06_9ZZZZ</name>
<keyword evidence="1" id="KW-0472">Membrane</keyword>
<dbReference type="AlphaFoldDB" id="J9FN06"/>
<sequence length="41" mass="4770">MTYGQIILILFIALLFYYAFLIFTDIQKLKALEAAAQENQE</sequence>
<organism evidence="2">
    <name type="scientific">gut metagenome</name>
    <dbReference type="NCBI Taxonomy" id="749906"/>
    <lineage>
        <taxon>unclassified sequences</taxon>
        <taxon>metagenomes</taxon>
        <taxon>organismal metagenomes</taxon>
    </lineage>
</organism>
<evidence type="ECO:0008006" key="3">
    <source>
        <dbReference type="Google" id="ProtNLM"/>
    </source>
</evidence>
<evidence type="ECO:0000256" key="1">
    <source>
        <dbReference type="SAM" id="Phobius"/>
    </source>
</evidence>
<keyword evidence="1" id="KW-0812">Transmembrane</keyword>
<accession>J9FN06</accession>
<keyword evidence="1" id="KW-1133">Transmembrane helix</keyword>